<dbReference type="GO" id="GO:0016787">
    <property type="term" value="F:hydrolase activity"/>
    <property type="evidence" value="ECO:0007669"/>
    <property type="project" value="UniProtKB-KW"/>
</dbReference>
<evidence type="ECO:0000259" key="6">
    <source>
        <dbReference type="PROSITE" id="PS51192"/>
    </source>
</evidence>
<dbReference type="Pfam" id="PF26076">
    <property type="entry name" value="WHD_DDX60"/>
    <property type="match status" value="1"/>
</dbReference>
<dbReference type="Pfam" id="PF23002">
    <property type="entry name" value="PIN-like_DDX60"/>
    <property type="match status" value="1"/>
</dbReference>
<dbReference type="Gene3D" id="3.40.50.300">
    <property type="entry name" value="P-loop containing nucleotide triphosphate hydrolases"/>
    <property type="match status" value="2"/>
</dbReference>
<organism evidence="8 9">
    <name type="scientific">Synchytrium microbalum</name>
    <dbReference type="NCBI Taxonomy" id="1806994"/>
    <lineage>
        <taxon>Eukaryota</taxon>
        <taxon>Fungi</taxon>
        <taxon>Fungi incertae sedis</taxon>
        <taxon>Chytridiomycota</taxon>
        <taxon>Chytridiomycota incertae sedis</taxon>
        <taxon>Chytridiomycetes</taxon>
        <taxon>Synchytriales</taxon>
        <taxon>Synchytriaceae</taxon>
        <taxon>Synchytrium</taxon>
    </lineage>
</organism>
<name>A0A507C970_9FUNG</name>
<dbReference type="GeneID" id="42002838"/>
<dbReference type="SMART" id="SM00487">
    <property type="entry name" value="DEXDc"/>
    <property type="match status" value="1"/>
</dbReference>
<feature type="region of interest" description="Disordered" evidence="5">
    <location>
        <begin position="694"/>
        <end position="722"/>
    </location>
</feature>
<keyword evidence="1" id="KW-0547">Nucleotide-binding</keyword>
<evidence type="ECO:0000256" key="1">
    <source>
        <dbReference type="ARBA" id="ARBA00022741"/>
    </source>
</evidence>
<protein>
    <recommendedName>
        <fullName evidence="10">P-loop containing nucleoside triphosphate hydrolase protein</fullName>
    </recommendedName>
</protein>
<keyword evidence="3" id="KW-0347">Helicase</keyword>
<dbReference type="Proteomes" id="UP000319731">
    <property type="component" value="Unassembled WGS sequence"/>
</dbReference>
<evidence type="ECO:0000256" key="4">
    <source>
        <dbReference type="ARBA" id="ARBA00022840"/>
    </source>
</evidence>
<keyword evidence="4" id="KW-0067">ATP-binding</keyword>
<feature type="domain" description="Helicase C-terminal" evidence="7">
    <location>
        <begin position="1218"/>
        <end position="1374"/>
    </location>
</feature>
<feature type="compositionally biased region" description="Low complexity" evidence="5">
    <location>
        <begin position="536"/>
        <end position="545"/>
    </location>
</feature>
<feature type="compositionally biased region" description="Low complexity" evidence="5">
    <location>
        <begin position="514"/>
        <end position="529"/>
    </location>
</feature>
<dbReference type="STRING" id="1806994.A0A507C970"/>
<dbReference type="SUPFAM" id="SSF52540">
    <property type="entry name" value="P-loop containing nucleoside triphosphate hydrolases"/>
    <property type="match status" value="1"/>
</dbReference>
<feature type="compositionally biased region" description="Acidic residues" evidence="5">
    <location>
        <begin position="1687"/>
        <end position="1703"/>
    </location>
</feature>
<evidence type="ECO:0000313" key="8">
    <source>
        <dbReference type="EMBL" id="TPX36142.1"/>
    </source>
</evidence>
<sequence length="1743" mass="193809">MSASNASALDELDKWWTRQRPRWMDVISDFAGQELFIIDGDALIEYVLDNNLLALGKDGDPSFQLLHAIWLLETTVQKLLSRDCAFEVVFFQCNRHFAMQLGESDNIVAARTLARSILSRELSQLPGIASYHFENLESLQWKKYFEHTRPMFYLGSDGFTGTALSTEKNLVAKVFLFQIMAQGMPVVLLKPIEFKDNSKMLSLVYDRSRHNTVLAPGIQAAADTARETLELLIPAPISAALLQNEDIIYRAASACFESGPKDPVLEALLFLYIAHVKLLEYIPLPERAQKLTVDKTPLLAYLETTFFPFLYKCITAVVDSIPATTPLPFLHLDGRIFYQLVVETISHPSLGDVLGQPVFESVSQQWMTITKNHAPDMNILQRQFGSNLSNGIDVSKPTVDDNFKSLLPFSNPIFDGHLKDVHVRVDETDSSLLANAAGPLGFQSVFVDDKHWHNEKPLVQKLTERETAWQQKKKLRQEQKFMAHMQKSAASLTGASGAILRKITIPMVGKRITSAASASTAKSKSSSAKPAKESRPSSSSSSSKMSKADQIKAENIAKKEAEERLGNEKWWKERLIELRPLDVSAQIELIAGFIASKRTSEKWLGTEIMLKRLDLEIQKWIADPKREDPVVVDGYRVYLARTIVKVLQDVSRGKLSMSVTQGKAFVAIIDTLNLRCMIPDGLVLGEEVEAKPTAEYTNSKSGGKKGSSKKEKPAVETSAPTGKDAALSFEPVPLLKKNKAIYEFMTLKEDPIEFQLRCMGEYMTRSLDSQPDSRVDFEPDKWQREVLDGIDNDESMLIVAPTSSGKTFISFAAMERVLRESDDGIVVYVAPTKALVNQVAAEVFARFSKTVPSMNLWAIHTRDYRINDPQKCQVLVTVPHILSIMLLSPAIAEKFTSRIRRVIIDEIHSISEEGAGNIWEQIILMNPAPVIGLSATVGAPERFSDWLKSVESNRGRPYKFVHHRHRFNALRKFVYAPTEVSTKFGPLQEHQPNPSAFPHVHPIAALALGRSYMPEDLSLEPRDTLSLWKAMVKSGGPMDAKLKPATFFAKTPSVALKEVIVYEKDLKETLLSWLNDPKLQAPYHRVIDILSDPLTDALTAGKASVQVDEDSDEFYALFLPLLYDLNAQNSLPAIIFNFDRNGCEVILQNIVSGLTKAETAWRATSVKYQRLVEKANEAEKNAKARAKKLESMARNAGKDDDKSPADNDDSVFTFDPSAPSPEFTFVGKGISQIEFEKDIAEMKYLALPDFIIDGLRRGVGVHHAGMNRRYRVLVENYFRLGVLRVVIATGTLSLGINAPAKSCIFGGDSVFLTALNFRQCSGRAGRRGFDNIGNVVFVGIPQDRIQRLLLSRLPKLVGTFPLTTTLIVRLFILLHGAPGVEYPIKAIEGLLALPQLSVTTNMGRDQLSHFVRFSIEYLRRVGLLDSIGRPLDLCGMVSHLYPYEPSNFAIAALLHSEELHKIAADIDTNPLDTIQNLCVVFAHLFARVIRRRQSPESLADLIGRSASQIILPPLPKGVTAVLDAHNKAIVTTFANYARAYAAEYAAKLGVDDTLPLSGRKIQPVSNSPSSFVKKLGQTKIAVYSRSPFVATSGHDDSYAMVSELSDSARSGLSLSKNAVPFFSTLDESELQLDAYAPDFLKHGSLTVLVRDNCVRRGDAWFLLQDFDLALSTIKQSLERLLGHKEDSEDDGNDSDEEKDDETANGDTVESASVTGVSPENVKLMKAITLLNDTFHDKFRKIFS</sequence>
<feature type="compositionally biased region" description="Polar residues" evidence="5">
    <location>
        <begin position="1704"/>
        <end position="1714"/>
    </location>
</feature>
<dbReference type="InterPro" id="IPR055124">
    <property type="entry name" value="PIN-like_DDX60"/>
</dbReference>
<evidence type="ECO:0000256" key="2">
    <source>
        <dbReference type="ARBA" id="ARBA00022801"/>
    </source>
</evidence>
<gene>
    <name evidence="8" type="ORF">SmJEL517_g01613</name>
</gene>
<keyword evidence="9" id="KW-1185">Reference proteome</keyword>
<dbReference type="OrthoDB" id="2320933at2759"/>
<dbReference type="PROSITE" id="PS51194">
    <property type="entry name" value="HELICASE_CTER"/>
    <property type="match status" value="1"/>
</dbReference>
<dbReference type="InterPro" id="IPR014001">
    <property type="entry name" value="Helicase_ATP-bd"/>
</dbReference>
<feature type="region of interest" description="Disordered" evidence="5">
    <location>
        <begin position="1681"/>
        <end position="1714"/>
    </location>
</feature>
<dbReference type="PANTHER" id="PTHR44533:SF4">
    <property type="entry name" value="DEAD_H RNA HELICASE, PUTATIVE-RELATED"/>
    <property type="match status" value="1"/>
</dbReference>
<feature type="region of interest" description="Disordered" evidence="5">
    <location>
        <begin position="514"/>
        <end position="551"/>
    </location>
</feature>
<dbReference type="GO" id="GO:0004386">
    <property type="term" value="F:helicase activity"/>
    <property type="evidence" value="ECO:0007669"/>
    <property type="project" value="UniProtKB-KW"/>
</dbReference>
<dbReference type="GO" id="GO:0005737">
    <property type="term" value="C:cytoplasm"/>
    <property type="evidence" value="ECO:0007669"/>
    <property type="project" value="TreeGrafter"/>
</dbReference>
<proteinExistence type="predicted"/>
<dbReference type="GO" id="GO:0005524">
    <property type="term" value="F:ATP binding"/>
    <property type="evidence" value="ECO:0007669"/>
    <property type="project" value="UniProtKB-KW"/>
</dbReference>
<dbReference type="EMBL" id="QEAO01000005">
    <property type="protein sequence ID" value="TPX36142.1"/>
    <property type="molecule type" value="Genomic_DNA"/>
</dbReference>
<dbReference type="GO" id="GO:0003676">
    <property type="term" value="F:nucleic acid binding"/>
    <property type="evidence" value="ECO:0007669"/>
    <property type="project" value="InterPro"/>
</dbReference>
<accession>A0A507C970</accession>
<dbReference type="Pfam" id="PF00270">
    <property type="entry name" value="DEAD"/>
    <property type="match status" value="1"/>
</dbReference>
<evidence type="ECO:0000259" key="7">
    <source>
        <dbReference type="PROSITE" id="PS51194"/>
    </source>
</evidence>
<dbReference type="InterPro" id="IPR011545">
    <property type="entry name" value="DEAD/DEAH_box_helicase_dom"/>
</dbReference>
<feature type="compositionally biased region" description="Basic and acidic residues" evidence="5">
    <location>
        <begin position="1183"/>
        <end position="1205"/>
    </location>
</feature>
<comment type="caution">
    <text evidence="8">The sequence shown here is derived from an EMBL/GenBank/DDBJ whole genome shotgun (WGS) entry which is preliminary data.</text>
</comment>
<dbReference type="RefSeq" id="XP_031026455.1">
    <property type="nucleotide sequence ID" value="XM_031167541.1"/>
</dbReference>
<evidence type="ECO:0000313" key="9">
    <source>
        <dbReference type="Proteomes" id="UP000319731"/>
    </source>
</evidence>
<dbReference type="InterPro" id="IPR059032">
    <property type="entry name" value="WHD_DDX60"/>
</dbReference>
<dbReference type="InterPro" id="IPR001650">
    <property type="entry name" value="Helicase_C-like"/>
</dbReference>
<dbReference type="FunFam" id="3.40.50.300:FF:001039">
    <property type="entry name" value="ATP-dependent RNA helicase DDX60"/>
    <property type="match status" value="1"/>
</dbReference>
<dbReference type="PANTHER" id="PTHR44533">
    <property type="entry name" value="DEAD/H RNA HELICASE, PUTATIVE-RELATED"/>
    <property type="match status" value="1"/>
</dbReference>
<dbReference type="SMART" id="SM00490">
    <property type="entry name" value="HELICc"/>
    <property type="match status" value="1"/>
</dbReference>
<dbReference type="InterPro" id="IPR052431">
    <property type="entry name" value="SKI2_subfamily_helicases"/>
</dbReference>
<feature type="region of interest" description="Disordered" evidence="5">
    <location>
        <begin position="1183"/>
        <end position="1211"/>
    </location>
</feature>
<dbReference type="PROSITE" id="PS51192">
    <property type="entry name" value="HELICASE_ATP_BIND_1"/>
    <property type="match status" value="1"/>
</dbReference>
<reference evidence="8 9" key="1">
    <citation type="journal article" date="2019" name="Sci. Rep.">
        <title>Comparative genomics of chytrid fungi reveal insights into the obligate biotrophic and pathogenic lifestyle of Synchytrium endobioticum.</title>
        <authorList>
            <person name="van de Vossenberg B.T.L.H."/>
            <person name="Warris S."/>
            <person name="Nguyen H.D.T."/>
            <person name="van Gent-Pelzer M.P.E."/>
            <person name="Joly D.L."/>
            <person name="van de Geest H.C."/>
            <person name="Bonants P.J.M."/>
            <person name="Smith D.S."/>
            <person name="Levesque C.A."/>
            <person name="van der Lee T.A.J."/>
        </authorList>
    </citation>
    <scope>NUCLEOTIDE SEQUENCE [LARGE SCALE GENOMIC DNA]</scope>
    <source>
        <strain evidence="8 9">JEL517</strain>
    </source>
</reference>
<dbReference type="InterPro" id="IPR027417">
    <property type="entry name" value="P-loop_NTPase"/>
</dbReference>
<evidence type="ECO:0000256" key="5">
    <source>
        <dbReference type="SAM" id="MobiDB-lite"/>
    </source>
</evidence>
<keyword evidence="2" id="KW-0378">Hydrolase</keyword>
<feature type="domain" description="Helicase ATP-binding" evidence="6">
    <location>
        <begin position="787"/>
        <end position="955"/>
    </location>
</feature>
<evidence type="ECO:0000256" key="3">
    <source>
        <dbReference type="ARBA" id="ARBA00022806"/>
    </source>
</evidence>
<evidence type="ECO:0008006" key="10">
    <source>
        <dbReference type="Google" id="ProtNLM"/>
    </source>
</evidence>